<name>A0ABV8IX62_9ACTN</name>
<dbReference type="Pfam" id="PF13401">
    <property type="entry name" value="AAA_22"/>
    <property type="match status" value="1"/>
</dbReference>
<dbReference type="Proteomes" id="UP001595867">
    <property type="component" value="Unassembled WGS sequence"/>
</dbReference>
<dbReference type="InterPro" id="IPR027417">
    <property type="entry name" value="P-loop_NTPase"/>
</dbReference>
<comment type="caution">
    <text evidence="2">The sequence shown here is derived from an EMBL/GenBank/DDBJ whole genome shotgun (WGS) entry which is preliminary data.</text>
</comment>
<dbReference type="InterPro" id="IPR003593">
    <property type="entry name" value="AAA+_ATPase"/>
</dbReference>
<dbReference type="InterPro" id="IPR011990">
    <property type="entry name" value="TPR-like_helical_dom_sf"/>
</dbReference>
<feature type="domain" description="AAA+ ATPase" evidence="1">
    <location>
        <begin position="31"/>
        <end position="182"/>
    </location>
</feature>
<evidence type="ECO:0000259" key="1">
    <source>
        <dbReference type="SMART" id="SM00382"/>
    </source>
</evidence>
<dbReference type="SUPFAM" id="SSF52540">
    <property type="entry name" value="P-loop containing nucleoside triphosphate hydrolases"/>
    <property type="match status" value="1"/>
</dbReference>
<organism evidence="2 3">
    <name type="scientific">Actinoplanes subglobosus</name>
    <dbReference type="NCBI Taxonomy" id="1547892"/>
    <lineage>
        <taxon>Bacteria</taxon>
        <taxon>Bacillati</taxon>
        <taxon>Actinomycetota</taxon>
        <taxon>Actinomycetes</taxon>
        <taxon>Micromonosporales</taxon>
        <taxon>Micromonosporaceae</taxon>
        <taxon>Actinoplanes</taxon>
    </lineage>
</organism>
<proteinExistence type="predicted"/>
<keyword evidence="3" id="KW-1185">Reference proteome</keyword>
<dbReference type="Gene3D" id="3.40.50.300">
    <property type="entry name" value="P-loop containing nucleotide triphosphate hydrolases"/>
    <property type="match status" value="1"/>
</dbReference>
<accession>A0ABV8IX62</accession>
<dbReference type="InterPro" id="IPR049945">
    <property type="entry name" value="AAA_22"/>
</dbReference>
<dbReference type="RefSeq" id="WP_378067269.1">
    <property type="nucleotide sequence ID" value="NZ_JBHSBL010000015.1"/>
</dbReference>
<sequence>MTPKESVPSGGRVINQHEQTRRLKTALTDRGPAVIMVHGEPGVGKTLLVEDVLKRLGLDRSNGLRRISLTSHGEFSVKSLLHAIEGTYGDRHSGQDLLGRLAVLLEDAGAEPLVVWVDNAQSLVDPSRHHFRNLSIEEALVLIAESSARPVKVVLALANVPVRSSANRWPAGLISVPVRQLEPEHFRQYLDRLRNTGPIGLADLDQAQLYRVLRGIPRLADLFFAALRLSGNPSTGATVLAQLADENPDDVEAALAQWIVGNLSQDLLRVLAALVAFGTPVPLNLIVELLNGPDTAASVSAALGTLQRAGIVATSAGSPSGLFPSETVHHVLHEAVRKSADNDPRGPGRLYPRAAGLLQYLLGPPGDARSIEELAPHFATLRAWINAQDWRTAFQVIDQMHTALARWNATDLLIPDRVSVTSRLPSSHDEMRNANSLGSLYLARGQSAEARRAYQRARIEAGRTNDQVPGLSRIYLNMANLHWQDNDIRGSHRYFRDAFALADESGILSDHMLALAGLADCSRYWGDHPAAIQQGEEALSIARYEQAPELVRIAVRLARWYSELKRMPEAAARLDDAIDYTRRFAEDRPLLLAQRLDAQADLALDRGNHDTAVELAERAVATGLDLYDAATVLQARTTLGWAYLSRGRFAEAAGPIAGAMRYRREGHALIVLAMSAVIDLRRRRTSRARDSFDALRTQSSNRWANDDRDYAAAEFEGLALAGEHAIRGSSLRAAVEAFGRARAAVPAPAPRLLDRLQYLLGLLAPDLEPDDRDLLLAAAAGARSHTV</sequence>
<evidence type="ECO:0000313" key="3">
    <source>
        <dbReference type="Proteomes" id="UP001595867"/>
    </source>
</evidence>
<dbReference type="EMBL" id="JBHSBL010000015">
    <property type="protein sequence ID" value="MFC4066300.1"/>
    <property type="molecule type" value="Genomic_DNA"/>
</dbReference>
<dbReference type="SUPFAM" id="SSF48452">
    <property type="entry name" value="TPR-like"/>
    <property type="match status" value="2"/>
</dbReference>
<protein>
    <submittedName>
        <fullName evidence="2">AAA family ATPase</fullName>
    </submittedName>
</protein>
<reference evidence="3" key="1">
    <citation type="journal article" date="2019" name="Int. J. Syst. Evol. Microbiol.">
        <title>The Global Catalogue of Microorganisms (GCM) 10K type strain sequencing project: providing services to taxonomists for standard genome sequencing and annotation.</title>
        <authorList>
            <consortium name="The Broad Institute Genomics Platform"/>
            <consortium name="The Broad Institute Genome Sequencing Center for Infectious Disease"/>
            <person name="Wu L."/>
            <person name="Ma J."/>
        </authorList>
    </citation>
    <scope>NUCLEOTIDE SEQUENCE [LARGE SCALE GENOMIC DNA]</scope>
    <source>
        <strain evidence="3">TBRC 5832</strain>
    </source>
</reference>
<dbReference type="SMART" id="SM00382">
    <property type="entry name" value="AAA"/>
    <property type="match status" value="1"/>
</dbReference>
<dbReference type="Gene3D" id="1.25.40.10">
    <property type="entry name" value="Tetratricopeptide repeat domain"/>
    <property type="match status" value="2"/>
</dbReference>
<evidence type="ECO:0000313" key="2">
    <source>
        <dbReference type="EMBL" id="MFC4066300.1"/>
    </source>
</evidence>
<gene>
    <name evidence="2" type="ORF">ACFO0C_15305</name>
</gene>